<feature type="signal peptide" evidence="1">
    <location>
        <begin position="1"/>
        <end position="35"/>
    </location>
</feature>
<evidence type="ECO:0000313" key="4">
    <source>
        <dbReference type="Proteomes" id="UP000001555"/>
    </source>
</evidence>
<evidence type="ECO:0000313" key="2">
    <source>
        <dbReference type="EMBL" id="EEC18352.1"/>
    </source>
</evidence>
<protein>
    <recommendedName>
        <fullName evidence="5">Secreted protein</fullName>
    </recommendedName>
</protein>
<gene>
    <name evidence="2" type="ORF">IscW_ISCW014998</name>
</gene>
<reference evidence="2 4" key="1">
    <citation type="submission" date="2008-03" db="EMBL/GenBank/DDBJ databases">
        <title>Annotation of Ixodes scapularis.</title>
        <authorList>
            <consortium name="Ixodes scapularis Genome Project Consortium"/>
            <person name="Caler E."/>
            <person name="Hannick L.I."/>
            <person name="Bidwell S."/>
            <person name="Joardar V."/>
            <person name="Thiagarajan M."/>
            <person name="Amedeo P."/>
            <person name="Galinsky K.J."/>
            <person name="Schobel S."/>
            <person name="Inman J."/>
            <person name="Hostetler J."/>
            <person name="Miller J."/>
            <person name="Hammond M."/>
            <person name="Megy K."/>
            <person name="Lawson D."/>
            <person name="Kodira C."/>
            <person name="Sutton G."/>
            <person name="Meyer J."/>
            <person name="Hill C.A."/>
            <person name="Birren B."/>
            <person name="Nene V."/>
            <person name="Collins F."/>
            <person name="Alarcon-Chaidez F."/>
            <person name="Wikel S."/>
            <person name="Strausberg R."/>
        </authorList>
    </citation>
    <scope>NUCLEOTIDE SEQUENCE [LARGE SCALE GENOMIC DNA]</scope>
    <source>
        <strain evidence="4">Wikel</strain>
        <strain evidence="2">Wikel colony</strain>
    </source>
</reference>
<evidence type="ECO:0000313" key="3">
    <source>
        <dbReference type="EnsemblMetazoa" id="ISCW014998-PA"/>
    </source>
</evidence>
<dbReference type="EMBL" id="ABJB010654224">
    <property type="status" value="NOT_ANNOTATED_CDS"/>
    <property type="molecule type" value="Genomic_DNA"/>
</dbReference>
<dbReference type="HOGENOM" id="CLU_2834005_0_0_1"/>
<dbReference type="EMBL" id="DS940497">
    <property type="protein sequence ID" value="EEC18352.1"/>
    <property type="molecule type" value="Genomic_DNA"/>
</dbReference>
<name>B7QHN0_IXOSC</name>
<dbReference type="VEuPathDB" id="VectorBase:ISCW014998"/>
<keyword evidence="4" id="KW-1185">Reference proteome</keyword>
<organism>
    <name type="scientific">Ixodes scapularis</name>
    <name type="common">Black-legged tick</name>
    <name type="synonym">Deer tick</name>
    <dbReference type="NCBI Taxonomy" id="6945"/>
    <lineage>
        <taxon>Eukaryota</taxon>
        <taxon>Metazoa</taxon>
        <taxon>Ecdysozoa</taxon>
        <taxon>Arthropoda</taxon>
        <taxon>Chelicerata</taxon>
        <taxon>Arachnida</taxon>
        <taxon>Acari</taxon>
        <taxon>Parasitiformes</taxon>
        <taxon>Ixodida</taxon>
        <taxon>Ixodoidea</taxon>
        <taxon>Ixodidae</taxon>
        <taxon>Ixodinae</taxon>
        <taxon>Ixodes</taxon>
    </lineage>
</organism>
<dbReference type="PaxDb" id="6945-B7QHN0"/>
<sequence>MPSSRPLFGCCTPPSFAWRDVLLVVLFNLSAYLPGGPVPVASPQMFSPWPLAGSSSGGGKGSTSYN</sequence>
<dbReference type="AlphaFoldDB" id="B7QHN0"/>
<feature type="chain" id="PRO_5014568358" description="Secreted protein" evidence="1">
    <location>
        <begin position="36"/>
        <end position="66"/>
    </location>
</feature>
<keyword evidence="1" id="KW-0732">Signal</keyword>
<dbReference type="InParanoid" id="B7QHN0"/>
<reference evidence="3" key="2">
    <citation type="submission" date="2020-05" db="UniProtKB">
        <authorList>
            <consortium name="EnsemblMetazoa"/>
        </authorList>
    </citation>
    <scope>IDENTIFICATION</scope>
    <source>
        <strain evidence="3">wikel</strain>
    </source>
</reference>
<evidence type="ECO:0008006" key="5">
    <source>
        <dbReference type="Google" id="ProtNLM"/>
    </source>
</evidence>
<dbReference type="EnsemblMetazoa" id="ISCW014998-RA">
    <property type="protein sequence ID" value="ISCW014998-PA"/>
    <property type="gene ID" value="ISCW014998"/>
</dbReference>
<dbReference type="Proteomes" id="UP000001555">
    <property type="component" value="Unassembled WGS sequence"/>
</dbReference>
<evidence type="ECO:0000256" key="1">
    <source>
        <dbReference type="SAM" id="SignalP"/>
    </source>
</evidence>
<proteinExistence type="predicted"/>
<accession>B7QHN0</accession>